<organism evidence="3 4">
    <name type="scientific">Thalassotalea litorea</name>
    <dbReference type="NCBI Taxonomy" id="2020715"/>
    <lineage>
        <taxon>Bacteria</taxon>
        <taxon>Pseudomonadati</taxon>
        <taxon>Pseudomonadota</taxon>
        <taxon>Gammaproteobacteria</taxon>
        <taxon>Alteromonadales</taxon>
        <taxon>Colwelliaceae</taxon>
        <taxon>Thalassotalea</taxon>
    </lineage>
</organism>
<evidence type="ECO:0000256" key="2">
    <source>
        <dbReference type="SAM" id="Phobius"/>
    </source>
</evidence>
<keyword evidence="2" id="KW-0472">Membrane</keyword>
<keyword evidence="4" id="KW-1185">Reference proteome</keyword>
<feature type="region of interest" description="Disordered" evidence="1">
    <location>
        <begin position="60"/>
        <end position="81"/>
    </location>
</feature>
<feature type="compositionally biased region" description="Basic and acidic residues" evidence="1">
    <location>
        <begin position="69"/>
        <end position="81"/>
    </location>
</feature>
<dbReference type="EMBL" id="VCBC01000016">
    <property type="protein sequence ID" value="TLU61487.1"/>
    <property type="molecule type" value="Genomic_DNA"/>
</dbReference>
<evidence type="ECO:0000256" key="1">
    <source>
        <dbReference type="SAM" id="MobiDB-lite"/>
    </source>
</evidence>
<reference evidence="3 4" key="1">
    <citation type="submission" date="2019-05" db="EMBL/GenBank/DDBJ databases">
        <title>Genome sequences of Thalassotalea litorea 1K03283.</title>
        <authorList>
            <person name="Zhang D."/>
        </authorList>
    </citation>
    <scope>NUCLEOTIDE SEQUENCE [LARGE SCALE GENOMIC DNA]</scope>
    <source>
        <strain evidence="3 4">MCCC 1K03283</strain>
    </source>
</reference>
<dbReference type="RefSeq" id="WP_138321008.1">
    <property type="nucleotide sequence ID" value="NZ_VCBC01000016.1"/>
</dbReference>
<name>A0A5R9IJM4_9GAMM</name>
<feature type="transmembrane region" description="Helical" evidence="2">
    <location>
        <begin position="31"/>
        <end position="50"/>
    </location>
</feature>
<accession>A0A5R9IJM4</accession>
<keyword evidence="2" id="KW-1133">Transmembrane helix</keyword>
<evidence type="ECO:0000313" key="3">
    <source>
        <dbReference type="EMBL" id="TLU61487.1"/>
    </source>
</evidence>
<keyword evidence="2" id="KW-0812">Transmembrane</keyword>
<dbReference type="OrthoDB" id="7411034at2"/>
<gene>
    <name evidence="3" type="ORF">FE810_14720</name>
</gene>
<evidence type="ECO:0000313" key="4">
    <source>
        <dbReference type="Proteomes" id="UP000307790"/>
    </source>
</evidence>
<comment type="caution">
    <text evidence="3">The sequence shown here is derived from an EMBL/GenBank/DDBJ whole genome shotgun (WGS) entry which is preliminary data.</text>
</comment>
<dbReference type="Proteomes" id="UP000307790">
    <property type="component" value="Unassembled WGS sequence"/>
</dbReference>
<sequence>MKYSHLLSTVLFFLISFPCLAYLDPGTGSIIVQGIIASIALGLATIKMWWHKLASVFRKSDPDSANELASKESEKEDHSQH</sequence>
<proteinExistence type="predicted"/>
<dbReference type="AlphaFoldDB" id="A0A5R9IJM4"/>
<protein>
    <submittedName>
        <fullName evidence="3">Uncharacterized protein</fullName>
    </submittedName>
</protein>